<feature type="compositionally biased region" description="Polar residues" evidence="1">
    <location>
        <begin position="12"/>
        <end position="45"/>
    </location>
</feature>
<protein>
    <submittedName>
        <fullName evidence="3">Uncharacterized protein</fullName>
    </submittedName>
</protein>
<proteinExistence type="predicted"/>
<feature type="region of interest" description="Disordered" evidence="1">
    <location>
        <begin position="1"/>
        <end position="62"/>
    </location>
</feature>
<keyword evidence="2" id="KW-0812">Transmembrane</keyword>
<keyword evidence="2" id="KW-1133">Transmembrane helix</keyword>
<feature type="transmembrane region" description="Helical" evidence="2">
    <location>
        <begin position="183"/>
        <end position="207"/>
    </location>
</feature>
<evidence type="ECO:0000313" key="4">
    <source>
        <dbReference type="Proteomes" id="UP000243797"/>
    </source>
</evidence>
<keyword evidence="4" id="KW-1185">Reference proteome</keyword>
<dbReference type="PANTHER" id="PTHR37919:SF2">
    <property type="entry name" value="EXPERA DOMAIN-CONTAINING PROTEIN"/>
    <property type="match status" value="1"/>
</dbReference>
<evidence type="ECO:0000313" key="3">
    <source>
        <dbReference type="EMBL" id="PNS20091.1"/>
    </source>
</evidence>
<feature type="transmembrane region" description="Helical" evidence="2">
    <location>
        <begin position="227"/>
        <end position="248"/>
    </location>
</feature>
<comment type="caution">
    <text evidence="3">The sequence shown here is derived from an EMBL/GenBank/DDBJ whole genome shotgun (WGS) entry which is preliminary data.</text>
</comment>
<evidence type="ECO:0000256" key="2">
    <source>
        <dbReference type="SAM" id="Phobius"/>
    </source>
</evidence>
<accession>A0A2K1QYF7</accession>
<dbReference type="AlphaFoldDB" id="A0A2K1QYF7"/>
<gene>
    <name evidence="3" type="ORF">CAC42_5541</name>
</gene>
<dbReference type="Proteomes" id="UP000243797">
    <property type="component" value="Unassembled WGS sequence"/>
</dbReference>
<dbReference type="InParanoid" id="A0A2K1QYF7"/>
<dbReference type="OrthoDB" id="60858at2759"/>
<evidence type="ECO:0000256" key="1">
    <source>
        <dbReference type="SAM" id="MobiDB-lite"/>
    </source>
</evidence>
<keyword evidence="2" id="KW-0472">Membrane</keyword>
<name>A0A2K1QYF7_9PEZI</name>
<dbReference type="EMBL" id="NKHZ01000025">
    <property type="protein sequence ID" value="PNS20091.1"/>
    <property type="molecule type" value="Genomic_DNA"/>
</dbReference>
<organism evidence="3 4">
    <name type="scientific">Sphaceloma murrayae</name>
    <dbReference type="NCBI Taxonomy" id="2082308"/>
    <lineage>
        <taxon>Eukaryota</taxon>
        <taxon>Fungi</taxon>
        <taxon>Dikarya</taxon>
        <taxon>Ascomycota</taxon>
        <taxon>Pezizomycotina</taxon>
        <taxon>Dothideomycetes</taxon>
        <taxon>Dothideomycetidae</taxon>
        <taxon>Myriangiales</taxon>
        <taxon>Elsinoaceae</taxon>
        <taxon>Sphaceloma</taxon>
    </lineage>
</organism>
<sequence length="267" mass="29302">MVSTRSHPRSFPSPSASPTKRSSTPTDTGARSKRSTSPTDTTIAQTSKGTPSSSTSASSPSVWSHTPSNLTLLWLAISLPLVIWDSGYVFLRPHSMPGGKFHWPWKPYALYGTVDHIYGFKAYNARNGFTAAQGSLNVVETIGYFVYLWIVWSKGAQEDVQGRGAPGRDKVGGLGRAMRVKGYWAGVACLVGFAVTVMTWSKTVLYWLNEAYSGFDNIGHNDPWTLVLLWVIPNGPWIVIPIYLTYVFGMEILQGLESAAGDTKKFQ</sequence>
<dbReference type="PANTHER" id="PTHR37919">
    <property type="entry name" value="PROTEIN CBG05606"/>
    <property type="match status" value="1"/>
</dbReference>
<reference evidence="3 4" key="1">
    <citation type="submission" date="2017-06" db="EMBL/GenBank/DDBJ databases">
        <title>Draft genome sequence of a variant of Elsinoe murrayae.</title>
        <authorList>
            <person name="Cheng Q."/>
        </authorList>
    </citation>
    <scope>NUCLEOTIDE SEQUENCE [LARGE SCALE GENOMIC DNA]</scope>
    <source>
        <strain evidence="3 4">CQ-2017a</strain>
    </source>
</reference>
<feature type="transmembrane region" description="Helical" evidence="2">
    <location>
        <begin position="72"/>
        <end position="91"/>
    </location>
</feature>
<feature type="compositionally biased region" description="Low complexity" evidence="1">
    <location>
        <begin position="46"/>
        <end position="62"/>
    </location>
</feature>
<dbReference type="STRING" id="2082308.A0A2K1QYF7"/>